<name>A0A7S3C4C9_9EUKA</name>
<proteinExistence type="predicted"/>
<feature type="region of interest" description="Disordered" evidence="1">
    <location>
        <begin position="188"/>
        <end position="207"/>
    </location>
</feature>
<dbReference type="AlphaFoldDB" id="A0A7S3C4C9"/>
<evidence type="ECO:0000256" key="2">
    <source>
        <dbReference type="SAM" id="SignalP"/>
    </source>
</evidence>
<gene>
    <name evidence="3" type="ORF">HERI1096_LOCUS39829</name>
</gene>
<feature type="compositionally biased region" description="Basic and acidic residues" evidence="1">
    <location>
        <begin position="188"/>
        <end position="199"/>
    </location>
</feature>
<feature type="signal peptide" evidence="2">
    <location>
        <begin position="1"/>
        <end position="19"/>
    </location>
</feature>
<organism evidence="3">
    <name type="scientific">Haptolina ericina</name>
    <dbReference type="NCBI Taxonomy" id="156174"/>
    <lineage>
        <taxon>Eukaryota</taxon>
        <taxon>Haptista</taxon>
        <taxon>Haptophyta</taxon>
        <taxon>Prymnesiophyceae</taxon>
        <taxon>Prymnesiales</taxon>
        <taxon>Prymnesiaceae</taxon>
        <taxon>Haptolina</taxon>
    </lineage>
</organism>
<reference evidence="3" key="1">
    <citation type="submission" date="2021-01" db="EMBL/GenBank/DDBJ databases">
        <authorList>
            <person name="Corre E."/>
            <person name="Pelletier E."/>
            <person name="Niang G."/>
            <person name="Scheremetjew M."/>
            <person name="Finn R."/>
            <person name="Kale V."/>
            <person name="Holt S."/>
            <person name="Cochrane G."/>
            <person name="Meng A."/>
            <person name="Brown T."/>
            <person name="Cohen L."/>
        </authorList>
    </citation>
    <scope>NUCLEOTIDE SEQUENCE</scope>
    <source>
        <strain evidence="3">CCMP281</strain>
    </source>
</reference>
<evidence type="ECO:0000313" key="3">
    <source>
        <dbReference type="EMBL" id="CAE0153094.1"/>
    </source>
</evidence>
<evidence type="ECO:0000256" key="1">
    <source>
        <dbReference type="SAM" id="MobiDB-lite"/>
    </source>
</evidence>
<accession>A0A7S3C4C9</accession>
<keyword evidence="2" id="KW-0732">Signal</keyword>
<protein>
    <submittedName>
        <fullName evidence="3">Uncharacterized protein</fullName>
    </submittedName>
</protein>
<feature type="chain" id="PRO_5031543988" evidence="2">
    <location>
        <begin position="20"/>
        <end position="207"/>
    </location>
</feature>
<sequence>MSSLLVLAVAIPTWSPIFGDRGSLIGRRAICINGLTIGAACATQMVPPERVAAAELPQSAVVLRVAEVTSIMEDQLRFAAAMSEEKRQADGYDFARGDMKMSVTILLRNSKLASVPNAEACVGSLRGIEKIADASEGPLSSVELIAMAQQYQAARDELKAVFERLPEGEREEGRKVARQLRTEEQAQMRVEQAEYERGRTQAGLYAR</sequence>
<dbReference type="EMBL" id="HBHX01072002">
    <property type="protein sequence ID" value="CAE0153094.1"/>
    <property type="molecule type" value="Transcribed_RNA"/>
</dbReference>